<evidence type="ECO:0000313" key="2">
    <source>
        <dbReference type="Proteomes" id="UP000053660"/>
    </source>
</evidence>
<dbReference type="OrthoDB" id="5794722at2759"/>
<protein>
    <submittedName>
        <fullName evidence="1">Uncharacterized protein</fullName>
    </submittedName>
</protein>
<evidence type="ECO:0000313" key="1">
    <source>
        <dbReference type="EMBL" id="KHJ93358.1"/>
    </source>
</evidence>
<gene>
    <name evidence="1" type="ORF">OESDEN_06734</name>
</gene>
<name>A0A0B1T707_OESDE</name>
<feature type="non-terminal residue" evidence="1">
    <location>
        <position position="1"/>
    </location>
</feature>
<proteinExistence type="predicted"/>
<sequence length="118" mass="13003">LCTTFLGNFFKPSLTVNICSNIGPNSGYPCSDSLNAKSKRDSVLRLKDAVLTAISPEQDGYAEIAFLNMLTEEYDEVARVRLLHEVVSAICKVMRLILNAFGNICDLGESSDRSRARI</sequence>
<dbReference type="Proteomes" id="UP000053660">
    <property type="component" value="Unassembled WGS sequence"/>
</dbReference>
<organism evidence="1 2">
    <name type="scientific">Oesophagostomum dentatum</name>
    <name type="common">Nodular worm</name>
    <dbReference type="NCBI Taxonomy" id="61180"/>
    <lineage>
        <taxon>Eukaryota</taxon>
        <taxon>Metazoa</taxon>
        <taxon>Ecdysozoa</taxon>
        <taxon>Nematoda</taxon>
        <taxon>Chromadorea</taxon>
        <taxon>Rhabditida</taxon>
        <taxon>Rhabditina</taxon>
        <taxon>Rhabditomorpha</taxon>
        <taxon>Strongyloidea</taxon>
        <taxon>Strongylidae</taxon>
        <taxon>Oesophagostomum</taxon>
    </lineage>
</organism>
<reference evidence="1 2" key="1">
    <citation type="submission" date="2014-03" db="EMBL/GenBank/DDBJ databases">
        <title>Draft genome of the hookworm Oesophagostomum dentatum.</title>
        <authorList>
            <person name="Mitreva M."/>
        </authorList>
    </citation>
    <scope>NUCLEOTIDE SEQUENCE [LARGE SCALE GENOMIC DNA]</scope>
    <source>
        <strain evidence="1 2">OD-Hann</strain>
    </source>
</reference>
<keyword evidence="2" id="KW-1185">Reference proteome</keyword>
<accession>A0A0B1T707</accession>
<dbReference type="EMBL" id="KN550811">
    <property type="protein sequence ID" value="KHJ93358.1"/>
    <property type="molecule type" value="Genomic_DNA"/>
</dbReference>
<dbReference type="AlphaFoldDB" id="A0A0B1T707"/>